<dbReference type="Gene3D" id="3.40.50.2300">
    <property type="match status" value="1"/>
</dbReference>
<dbReference type="PROSITE" id="PS50930">
    <property type="entry name" value="HTH_LYTTR"/>
    <property type="match status" value="1"/>
</dbReference>
<dbReference type="SUPFAM" id="SSF52172">
    <property type="entry name" value="CheY-like"/>
    <property type="match status" value="1"/>
</dbReference>
<comment type="caution">
    <text evidence="5">The sequence shown here is derived from an EMBL/GenBank/DDBJ whole genome shotgun (WGS) entry which is preliminary data.</text>
</comment>
<dbReference type="GO" id="GO:0006355">
    <property type="term" value="P:regulation of DNA-templated transcription"/>
    <property type="evidence" value="ECO:0007669"/>
    <property type="project" value="TreeGrafter"/>
</dbReference>
<dbReference type="GO" id="GO:0032993">
    <property type="term" value="C:protein-DNA complex"/>
    <property type="evidence" value="ECO:0007669"/>
    <property type="project" value="TreeGrafter"/>
</dbReference>
<evidence type="ECO:0000259" key="3">
    <source>
        <dbReference type="PROSITE" id="PS50110"/>
    </source>
</evidence>
<evidence type="ECO:0000313" key="5">
    <source>
        <dbReference type="EMBL" id="PCE63831.1"/>
    </source>
</evidence>
<dbReference type="PROSITE" id="PS50110">
    <property type="entry name" value="RESPONSE_REGULATORY"/>
    <property type="match status" value="1"/>
</dbReference>
<proteinExistence type="predicted"/>
<dbReference type="GO" id="GO:0005829">
    <property type="term" value="C:cytosol"/>
    <property type="evidence" value="ECO:0007669"/>
    <property type="project" value="TreeGrafter"/>
</dbReference>
<organism evidence="5 6">
    <name type="scientific">Sediminicola luteus</name>
    <dbReference type="NCBI Taxonomy" id="319238"/>
    <lineage>
        <taxon>Bacteria</taxon>
        <taxon>Pseudomonadati</taxon>
        <taxon>Bacteroidota</taxon>
        <taxon>Flavobacteriia</taxon>
        <taxon>Flavobacteriales</taxon>
        <taxon>Flavobacteriaceae</taxon>
        <taxon>Sediminicola</taxon>
    </lineage>
</organism>
<evidence type="ECO:0000256" key="1">
    <source>
        <dbReference type="ARBA" id="ARBA00023125"/>
    </source>
</evidence>
<dbReference type="Proteomes" id="UP000219559">
    <property type="component" value="Unassembled WGS sequence"/>
</dbReference>
<evidence type="ECO:0008006" key="7">
    <source>
        <dbReference type="Google" id="ProtNLM"/>
    </source>
</evidence>
<dbReference type="Gene3D" id="2.40.50.1020">
    <property type="entry name" value="LytTr DNA-binding domain"/>
    <property type="match status" value="1"/>
</dbReference>
<evidence type="ECO:0000313" key="6">
    <source>
        <dbReference type="Proteomes" id="UP000219559"/>
    </source>
</evidence>
<sequence>MKALLIDDEERARNLLRIMLETHCPEITSIQMAPNLPEGVACIKSFKPDVVFLDIEMPNYSGLELFQFISVEEIDFELVFTTAYRQYALQAFELHAIDYLLKPIMDDKLGNAVAKVMKRRQKQENDQRLAHFKNYLSETNNGKIGFPVGNGIRFERIQDIVFMEAERMYTHVHIEGEKPFLVCKPLKHYIDLLQEDPSFFRSHRSFLINMNHIRSYVNDQGTYIVMRNGEQAVLSRSKKNEFLQLIEEWC</sequence>
<dbReference type="EMBL" id="NBWU01000004">
    <property type="protein sequence ID" value="PCE63831.1"/>
    <property type="molecule type" value="Genomic_DNA"/>
</dbReference>
<dbReference type="OrthoDB" id="2168082at2"/>
<dbReference type="InterPro" id="IPR001789">
    <property type="entry name" value="Sig_transdc_resp-reg_receiver"/>
</dbReference>
<gene>
    <name evidence="5" type="ORF">B7P33_11210</name>
</gene>
<feature type="modified residue" description="4-aspartylphosphate" evidence="2">
    <location>
        <position position="54"/>
    </location>
</feature>
<dbReference type="Pfam" id="PF00072">
    <property type="entry name" value="Response_reg"/>
    <property type="match status" value="1"/>
</dbReference>
<dbReference type="InterPro" id="IPR007492">
    <property type="entry name" value="LytTR_DNA-bd_dom"/>
</dbReference>
<keyword evidence="6" id="KW-1185">Reference proteome</keyword>
<evidence type="ECO:0000256" key="2">
    <source>
        <dbReference type="PROSITE-ProRule" id="PRU00169"/>
    </source>
</evidence>
<name>A0A2A4G5Y0_9FLAO</name>
<dbReference type="PANTHER" id="PTHR48111:SF69">
    <property type="entry name" value="RESPONSE REGULATOR RECEIVER"/>
    <property type="match status" value="1"/>
</dbReference>
<feature type="domain" description="Response regulatory" evidence="3">
    <location>
        <begin position="2"/>
        <end position="117"/>
    </location>
</feature>
<keyword evidence="1" id="KW-0238">DNA-binding</keyword>
<dbReference type="GO" id="GO:0000156">
    <property type="term" value="F:phosphorelay response regulator activity"/>
    <property type="evidence" value="ECO:0007669"/>
    <property type="project" value="TreeGrafter"/>
</dbReference>
<dbReference type="GO" id="GO:0000976">
    <property type="term" value="F:transcription cis-regulatory region binding"/>
    <property type="evidence" value="ECO:0007669"/>
    <property type="project" value="TreeGrafter"/>
</dbReference>
<dbReference type="AlphaFoldDB" id="A0A2A4G5Y0"/>
<protein>
    <recommendedName>
        <fullName evidence="7">DNA-binding response regulator</fullName>
    </recommendedName>
</protein>
<reference evidence="5 6" key="1">
    <citation type="submission" date="2017-04" db="EMBL/GenBank/DDBJ databases">
        <title>A new member of the family Flavobacteriaceae isolated from ascidians.</title>
        <authorList>
            <person name="Chen L."/>
        </authorList>
    </citation>
    <scope>NUCLEOTIDE SEQUENCE [LARGE SCALE GENOMIC DNA]</scope>
    <source>
        <strain evidence="5 6">HQA918</strain>
    </source>
</reference>
<evidence type="ECO:0000259" key="4">
    <source>
        <dbReference type="PROSITE" id="PS50930"/>
    </source>
</evidence>
<dbReference type="SMART" id="SM00448">
    <property type="entry name" value="REC"/>
    <property type="match status" value="1"/>
</dbReference>
<feature type="domain" description="HTH LytTR-type" evidence="4">
    <location>
        <begin position="144"/>
        <end position="248"/>
    </location>
</feature>
<dbReference type="InterPro" id="IPR039420">
    <property type="entry name" value="WalR-like"/>
</dbReference>
<dbReference type="RefSeq" id="WP_097442547.1">
    <property type="nucleotide sequence ID" value="NZ_NBWU01000004.1"/>
</dbReference>
<dbReference type="SMART" id="SM00850">
    <property type="entry name" value="LytTR"/>
    <property type="match status" value="1"/>
</dbReference>
<dbReference type="PANTHER" id="PTHR48111">
    <property type="entry name" value="REGULATOR OF RPOS"/>
    <property type="match status" value="1"/>
</dbReference>
<dbReference type="Pfam" id="PF04397">
    <property type="entry name" value="LytTR"/>
    <property type="match status" value="1"/>
</dbReference>
<keyword evidence="2" id="KW-0597">Phosphoprotein</keyword>
<dbReference type="InterPro" id="IPR011006">
    <property type="entry name" value="CheY-like_superfamily"/>
</dbReference>
<accession>A0A2A4G5Y0</accession>